<gene>
    <name evidence="3" type="primary">glgM</name>
    <name evidence="3" type="ORF">Mterra_03447</name>
</gene>
<evidence type="ECO:0000313" key="3">
    <source>
        <dbReference type="EMBL" id="RIH80818.1"/>
    </source>
</evidence>
<dbReference type="CDD" id="cd03801">
    <property type="entry name" value="GT4_PimA-like"/>
    <property type="match status" value="1"/>
</dbReference>
<dbReference type="PANTHER" id="PTHR45947">
    <property type="entry name" value="SULFOQUINOVOSYL TRANSFERASE SQD2"/>
    <property type="match status" value="1"/>
</dbReference>
<keyword evidence="3" id="KW-0328">Glycosyltransferase</keyword>
<keyword evidence="3" id="KW-0808">Transferase</keyword>
<comment type="caution">
    <text evidence="3">The sequence shown here is derived from an EMBL/GenBank/DDBJ whole genome shotgun (WGS) entry which is preliminary data.</text>
</comment>
<accession>A0A399EA34</accession>
<evidence type="ECO:0000313" key="4">
    <source>
        <dbReference type="Proteomes" id="UP000265715"/>
    </source>
</evidence>
<feature type="domain" description="Glycosyl transferase family 1" evidence="1">
    <location>
        <begin position="182"/>
        <end position="361"/>
    </location>
</feature>
<reference evidence="3 4" key="1">
    <citation type="submission" date="2018-08" db="EMBL/GenBank/DDBJ databases">
        <title>Meiothermus terrae DSM 26712 genome sequencing project.</title>
        <authorList>
            <person name="Da Costa M.S."/>
            <person name="Albuquerque L."/>
            <person name="Raposo P."/>
            <person name="Froufe H.J.C."/>
            <person name="Barroso C.S."/>
            <person name="Egas C."/>
        </authorList>
    </citation>
    <scope>NUCLEOTIDE SEQUENCE [LARGE SCALE GENOMIC DNA]</scope>
    <source>
        <strain evidence="3 4">DSM 26712</strain>
    </source>
</reference>
<dbReference type="EMBL" id="QXDL01000216">
    <property type="protein sequence ID" value="RIH80818.1"/>
    <property type="molecule type" value="Genomic_DNA"/>
</dbReference>
<dbReference type="EC" id="2.4.1.342" evidence="3"/>
<keyword evidence="4" id="KW-1185">Reference proteome</keyword>
<dbReference type="GO" id="GO:0016758">
    <property type="term" value="F:hexosyltransferase activity"/>
    <property type="evidence" value="ECO:0007669"/>
    <property type="project" value="TreeGrafter"/>
</dbReference>
<proteinExistence type="predicted"/>
<protein>
    <submittedName>
        <fullName evidence="3">Alpha-maltose-1-phosphate synthase</fullName>
        <ecNumber evidence="3">2.4.1.342</ecNumber>
    </submittedName>
</protein>
<dbReference type="Pfam" id="PF13439">
    <property type="entry name" value="Glyco_transf_4"/>
    <property type="match status" value="1"/>
</dbReference>
<dbReference type="Pfam" id="PF00534">
    <property type="entry name" value="Glycos_transf_1"/>
    <property type="match status" value="1"/>
</dbReference>
<evidence type="ECO:0000259" key="2">
    <source>
        <dbReference type="Pfam" id="PF13439"/>
    </source>
</evidence>
<dbReference type="AlphaFoldDB" id="A0A399EA34"/>
<sequence>MKVLHLVGQLLLPKDPEHEQASGAVRVALELARQQARAGHEPWVVSVGPGAWRREWQGVRLVQLKPLPWARWQGLDFRAHLPYVLLSLREGFDVAHGHLYSYLRFLRARARVVHVHHDPLHEGAGADLAAVARHCDAFVAVSQFVARRLEQGLGSAERVYRVYNAVDTERFDPARYARERLELRGRWGVKAGDPAWLYAGAVVPEKGVLHLARAFARLAERIPQAHLVIAGGSALWRQSFEREDPQAAYELEVRRALAAAEARGQVHWLGVVGGGEMPAVYAACDGLVVPSVWLEPFGLVAAEALACERPVVASNVGGLPEVVQGGGKLVPPGDEAALESALRDLSQNPALRQQLGSHGRRAMQALTWEQVAAEVEAIYRACLNPPAAVGSRT</sequence>
<dbReference type="InterPro" id="IPR001296">
    <property type="entry name" value="Glyco_trans_1"/>
</dbReference>
<feature type="domain" description="Glycosyltransferase subfamily 4-like N-terminal" evidence="2">
    <location>
        <begin position="22"/>
        <end position="170"/>
    </location>
</feature>
<evidence type="ECO:0000259" key="1">
    <source>
        <dbReference type="Pfam" id="PF00534"/>
    </source>
</evidence>
<dbReference type="InterPro" id="IPR050194">
    <property type="entry name" value="Glycosyltransferase_grp1"/>
</dbReference>
<dbReference type="Gene3D" id="3.40.50.2000">
    <property type="entry name" value="Glycogen Phosphorylase B"/>
    <property type="match status" value="2"/>
</dbReference>
<dbReference type="PANTHER" id="PTHR45947:SF3">
    <property type="entry name" value="SULFOQUINOVOSYL TRANSFERASE SQD2"/>
    <property type="match status" value="1"/>
</dbReference>
<name>A0A399EA34_9DEIN</name>
<dbReference type="RefSeq" id="WP_170159726.1">
    <property type="nucleotide sequence ID" value="NZ_QXDL01000216.1"/>
</dbReference>
<dbReference type="SUPFAM" id="SSF53756">
    <property type="entry name" value="UDP-Glycosyltransferase/glycogen phosphorylase"/>
    <property type="match status" value="1"/>
</dbReference>
<dbReference type="Proteomes" id="UP000265715">
    <property type="component" value="Unassembled WGS sequence"/>
</dbReference>
<organism evidence="3 4">
    <name type="scientific">Calidithermus terrae</name>
    <dbReference type="NCBI Taxonomy" id="1408545"/>
    <lineage>
        <taxon>Bacteria</taxon>
        <taxon>Thermotogati</taxon>
        <taxon>Deinococcota</taxon>
        <taxon>Deinococci</taxon>
        <taxon>Thermales</taxon>
        <taxon>Thermaceae</taxon>
        <taxon>Calidithermus</taxon>
    </lineage>
</organism>
<dbReference type="InterPro" id="IPR028098">
    <property type="entry name" value="Glyco_trans_4-like_N"/>
</dbReference>